<sequence length="151" mass="16586">MFLFAYLSLLSVEPNRKCEIPTTRATSPKLGRHKNSNSLEGGATLSPRVSQNQNISNKGSEKEVIDSKNPIRKSQPMLPSQETAASKAEPEPVKTKAKSAAKERQNEKECLREAEQSQDQNAKINQDPETNAPELIPHAQEIMPPEVAVGV</sequence>
<feature type="compositionally biased region" description="Basic and acidic residues" evidence="1">
    <location>
        <begin position="88"/>
        <end position="115"/>
    </location>
</feature>
<gene>
    <name evidence="2" type="ORF">L484_006450</name>
</gene>
<evidence type="ECO:0000256" key="1">
    <source>
        <dbReference type="SAM" id="MobiDB-lite"/>
    </source>
</evidence>
<dbReference type="InterPro" id="IPR044833">
    <property type="entry name" value="WDL5/6"/>
</dbReference>
<reference evidence="3" key="1">
    <citation type="submission" date="2013-01" db="EMBL/GenBank/DDBJ databases">
        <title>Draft Genome Sequence of a Mulberry Tree, Morus notabilis C.K. Schneid.</title>
        <authorList>
            <person name="He N."/>
            <person name="Zhao S."/>
        </authorList>
    </citation>
    <scope>NUCLEOTIDE SEQUENCE</scope>
</reference>
<dbReference type="AlphaFoldDB" id="W9S596"/>
<feature type="compositionally biased region" description="Polar residues" evidence="1">
    <location>
        <begin position="117"/>
        <end position="129"/>
    </location>
</feature>
<dbReference type="Proteomes" id="UP000030645">
    <property type="component" value="Unassembled WGS sequence"/>
</dbReference>
<organism evidence="2 3">
    <name type="scientific">Morus notabilis</name>
    <dbReference type="NCBI Taxonomy" id="981085"/>
    <lineage>
        <taxon>Eukaryota</taxon>
        <taxon>Viridiplantae</taxon>
        <taxon>Streptophyta</taxon>
        <taxon>Embryophyta</taxon>
        <taxon>Tracheophyta</taxon>
        <taxon>Spermatophyta</taxon>
        <taxon>Magnoliopsida</taxon>
        <taxon>eudicotyledons</taxon>
        <taxon>Gunneridae</taxon>
        <taxon>Pentapetalae</taxon>
        <taxon>rosids</taxon>
        <taxon>fabids</taxon>
        <taxon>Rosales</taxon>
        <taxon>Moraceae</taxon>
        <taxon>Moreae</taxon>
        <taxon>Morus</taxon>
    </lineage>
</organism>
<keyword evidence="3" id="KW-1185">Reference proteome</keyword>
<dbReference type="GO" id="GO:0008017">
    <property type="term" value="F:microtubule binding"/>
    <property type="evidence" value="ECO:0007669"/>
    <property type="project" value="InterPro"/>
</dbReference>
<proteinExistence type="predicted"/>
<protein>
    <submittedName>
        <fullName evidence="2">Uncharacterized protein</fullName>
    </submittedName>
</protein>
<dbReference type="PANTHER" id="PTHR31358:SF30">
    <property type="entry name" value="PROTEIN WVD2-LIKE 4"/>
    <property type="match status" value="1"/>
</dbReference>
<dbReference type="PANTHER" id="PTHR31358">
    <property type="entry name" value="PROTEIN WVD2-LIKE 4"/>
    <property type="match status" value="1"/>
</dbReference>
<name>W9S596_9ROSA</name>
<evidence type="ECO:0000313" key="2">
    <source>
        <dbReference type="EMBL" id="EXC26399.1"/>
    </source>
</evidence>
<feature type="region of interest" description="Disordered" evidence="1">
    <location>
        <begin position="20"/>
        <end position="151"/>
    </location>
</feature>
<evidence type="ECO:0000313" key="3">
    <source>
        <dbReference type="Proteomes" id="UP000030645"/>
    </source>
</evidence>
<dbReference type="EMBL" id="KE346106">
    <property type="protein sequence ID" value="EXC26399.1"/>
    <property type="molecule type" value="Genomic_DNA"/>
</dbReference>
<feature type="compositionally biased region" description="Polar residues" evidence="1">
    <location>
        <begin position="47"/>
        <end position="58"/>
    </location>
</feature>
<accession>W9S596</accession>